<dbReference type="CDD" id="cd03801">
    <property type="entry name" value="GT4_PimA-like"/>
    <property type="match status" value="1"/>
</dbReference>
<dbReference type="AlphaFoldDB" id="A0A6M1RVA8"/>
<organism evidence="1 2">
    <name type="scientific">Rhizobium daejeonense</name>
    <dbReference type="NCBI Taxonomy" id="240521"/>
    <lineage>
        <taxon>Bacteria</taxon>
        <taxon>Pseudomonadati</taxon>
        <taxon>Pseudomonadota</taxon>
        <taxon>Alphaproteobacteria</taxon>
        <taxon>Hyphomicrobiales</taxon>
        <taxon>Rhizobiaceae</taxon>
        <taxon>Rhizobium/Agrobacterium group</taxon>
        <taxon>Rhizobium</taxon>
    </lineage>
</organism>
<dbReference type="PANTHER" id="PTHR45947">
    <property type="entry name" value="SULFOQUINOVOSYL TRANSFERASE SQD2"/>
    <property type="match status" value="1"/>
</dbReference>
<dbReference type="InterPro" id="IPR050194">
    <property type="entry name" value="Glycosyltransferase_grp1"/>
</dbReference>
<dbReference type="Gene3D" id="3.40.50.2000">
    <property type="entry name" value="Glycogen Phosphorylase B"/>
    <property type="match status" value="2"/>
</dbReference>
<dbReference type="PANTHER" id="PTHR45947:SF3">
    <property type="entry name" value="SULFOQUINOVOSYL TRANSFERASE SQD2"/>
    <property type="match status" value="1"/>
</dbReference>
<accession>A0A6M1RVA8</accession>
<comment type="caution">
    <text evidence="1">The sequence shown here is derived from an EMBL/GenBank/DDBJ whole genome shotgun (WGS) entry which is preliminary data.</text>
</comment>
<keyword evidence="1" id="KW-0808">Transferase</keyword>
<evidence type="ECO:0000313" key="2">
    <source>
        <dbReference type="Proteomes" id="UP000477849"/>
    </source>
</evidence>
<dbReference type="EMBL" id="JAAKZH010000006">
    <property type="protein sequence ID" value="NGO65654.1"/>
    <property type="molecule type" value="Genomic_DNA"/>
</dbReference>
<reference evidence="1 2" key="1">
    <citation type="submission" date="2020-02" db="EMBL/GenBank/DDBJ databases">
        <title>Genome sequence of the type strain CCBAU10050 of Rhizobium daejeonense.</title>
        <authorList>
            <person name="Gao J."/>
            <person name="Sun J."/>
        </authorList>
    </citation>
    <scope>NUCLEOTIDE SEQUENCE [LARGE SCALE GENOMIC DNA]</scope>
    <source>
        <strain evidence="1 2">CCBAU10050</strain>
    </source>
</reference>
<dbReference type="GO" id="GO:0016757">
    <property type="term" value="F:glycosyltransferase activity"/>
    <property type="evidence" value="ECO:0007669"/>
    <property type="project" value="TreeGrafter"/>
</dbReference>
<evidence type="ECO:0000313" key="1">
    <source>
        <dbReference type="EMBL" id="NGO65654.1"/>
    </source>
</evidence>
<sequence>MRIAFYAPLKSPDHPVPSGDRLMARQLLRALEEGGNEVTLASQLRTFHATPETMIPGLENAAQEERERLSRLWEQNGPPDMWFCYHPYYKAPDLIGPDLCRRFGLPYATAEASYSHRRNLGCWARHQEMLREMVGLAGVNLCFTERDRVGLAEAVPDARLARIAPFIDPSPFIARPSIPRAGRLVTVAMMRPGDKMSSYTALAEAMSLVADRDWRLSIVGGGPERVSVEALFSRFAPGRIEWLGELSSAEVAEVLSAGSVFVWPGHGEAYGLAYLEAQAAGLPVVAEHVAGVPEVVEHGRTGLLVSPRDPRAFADAVASLLADESRRLLLSNAARRFVSEERSLPVMARRLSEVLVPALEYPL</sequence>
<name>A0A6M1RVA8_9HYPH</name>
<dbReference type="RefSeq" id="WP_163898872.1">
    <property type="nucleotide sequence ID" value="NZ_CP048426.1"/>
</dbReference>
<dbReference type="Proteomes" id="UP000477849">
    <property type="component" value="Unassembled WGS sequence"/>
</dbReference>
<dbReference type="Pfam" id="PF13692">
    <property type="entry name" value="Glyco_trans_1_4"/>
    <property type="match status" value="1"/>
</dbReference>
<gene>
    <name evidence="1" type="ORF">G6N76_18440</name>
</gene>
<protein>
    <submittedName>
        <fullName evidence="1">Glycosyltransferase family 4 protein</fullName>
    </submittedName>
</protein>
<dbReference type="SUPFAM" id="SSF53756">
    <property type="entry name" value="UDP-Glycosyltransferase/glycogen phosphorylase"/>
    <property type="match status" value="1"/>
</dbReference>
<keyword evidence="2" id="KW-1185">Reference proteome</keyword>
<proteinExistence type="predicted"/>